<feature type="chain" id="PRO_5042814941" evidence="3">
    <location>
        <begin position="22"/>
        <end position="178"/>
    </location>
</feature>
<evidence type="ECO:0000256" key="1">
    <source>
        <dbReference type="SAM" id="MobiDB-lite"/>
    </source>
</evidence>
<evidence type="ECO:0000313" key="5">
    <source>
        <dbReference type="Proteomes" id="UP000321298"/>
    </source>
</evidence>
<feature type="signal peptide" evidence="3">
    <location>
        <begin position="1"/>
        <end position="21"/>
    </location>
</feature>
<feature type="transmembrane region" description="Helical" evidence="2">
    <location>
        <begin position="146"/>
        <end position="166"/>
    </location>
</feature>
<keyword evidence="5" id="KW-1185">Reference proteome</keyword>
<evidence type="ECO:0000313" key="4">
    <source>
        <dbReference type="EMBL" id="QEA44865.1"/>
    </source>
</evidence>
<evidence type="ECO:0000256" key="3">
    <source>
        <dbReference type="SAM" id="SignalP"/>
    </source>
</evidence>
<proteinExistence type="predicted"/>
<dbReference type="Proteomes" id="UP000321298">
    <property type="component" value="Chromosome"/>
</dbReference>
<evidence type="ECO:0000256" key="2">
    <source>
        <dbReference type="SAM" id="Phobius"/>
    </source>
</evidence>
<dbReference type="EMBL" id="CP042387">
    <property type="protein sequence ID" value="QEA44865.1"/>
    <property type="molecule type" value="Genomic_DNA"/>
</dbReference>
<organism evidence="4 5">
    <name type="scientific">Leuconostoc lactis</name>
    <dbReference type="NCBI Taxonomy" id="1246"/>
    <lineage>
        <taxon>Bacteria</taxon>
        <taxon>Bacillati</taxon>
        <taxon>Bacillota</taxon>
        <taxon>Bacilli</taxon>
        <taxon>Lactobacillales</taxon>
        <taxon>Lactobacillaceae</taxon>
        <taxon>Leuconostoc</taxon>
    </lineage>
</organism>
<name>A0AAP9EDE8_LEULA</name>
<keyword evidence="2" id="KW-0472">Membrane</keyword>
<accession>A0AAP9EDE8</accession>
<feature type="region of interest" description="Disordered" evidence="1">
    <location>
        <begin position="26"/>
        <end position="84"/>
    </location>
</feature>
<keyword evidence="2" id="KW-1133">Transmembrane helix</keyword>
<reference evidence="4 5" key="1">
    <citation type="submission" date="2019-06" db="EMBL/GenBank/DDBJ databases">
        <title>Genome analyses of bacteria isolated from kimchi.</title>
        <authorList>
            <person name="Lee S."/>
            <person name="Ahn S."/>
            <person name="Roh S."/>
        </authorList>
    </citation>
    <scope>NUCLEOTIDE SEQUENCE [LARGE SCALE GENOMIC DNA]</scope>
    <source>
        <strain evidence="4 5">CBA3625</strain>
    </source>
</reference>
<feature type="compositionally biased region" description="Polar residues" evidence="1">
    <location>
        <begin position="43"/>
        <end position="84"/>
    </location>
</feature>
<keyword evidence="3" id="KW-0732">Signal</keyword>
<dbReference type="AlphaFoldDB" id="A0AAP9EDE8"/>
<gene>
    <name evidence="4" type="ORF">FGL83_08225</name>
</gene>
<protein>
    <submittedName>
        <fullName evidence="4">Uncharacterized protein</fullName>
    </submittedName>
</protein>
<sequence>MAKLWLILLIAPLFAIAPDNAAARSFSGSGRATGGSRATTRSNPGSTFRSYQRPQTQTPNANTYNNKYRTTRDTNSNTRYQSYRTQSRQNGVMSDFGRSLTRGIGWGAGWAIGNHMGNSLWHTMFGFGSNTYYDQNGQMQTQSGGYAGWIILILVVVIIILIVKLLRRPNYYYRRHEY</sequence>
<keyword evidence="2" id="KW-0812">Transmembrane</keyword>
<feature type="compositionally biased region" description="Low complexity" evidence="1">
    <location>
        <begin position="26"/>
        <end position="42"/>
    </location>
</feature>